<dbReference type="EMBL" id="MPDP01000302">
    <property type="protein sequence ID" value="KAK1450986.1"/>
    <property type="molecule type" value="Genomic_DNA"/>
</dbReference>
<evidence type="ECO:0000313" key="4">
    <source>
        <dbReference type="Proteomes" id="UP001239213"/>
    </source>
</evidence>
<accession>A0AAI9U3G8</accession>
<feature type="region of interest" description="Disordered" evidence="1">
    <location>
        <begin position="35"/>
        <end position="75"/>
    </location>
</feature>
<keyword evidence="4" id="KW-1185">Reference proteome</keyword>
<dbReference type="Pfam" id="PF06985">
    <property type="entry name" value="HET"/>
    <property type="match status" value="1"/>
</dbReference>
<evidence type="ECO:0000256" key="1">
    <source>
        <dbReference type="SAM" id="MobiDB-lite"/>
    </source>
</evidence>
<evidence type="ECO:0000259" key="2">
    <source>
        <dbReference type="Pfam" id="PF06985"/>
    </source>
</evidence>
<feature type="compositionally biased region" description="Basic and acidic residues" evidence="1">
    <location>
        <begin position="41"/>
        <end position="58"/>
    </location>
</feature>
<evidence type="ECO:0000313" key="3">
    <source>
        <dbReference type="EMBL" id="KAK1450986.1"/>
    </source>
</evidence>
<comment type="caution">
    <text evidence="3">The sequence shown here is derived from an EMBL/GenBank/DDBJ whole genome shotgun (WGS) entry which is preliminary data.</text>
</comment>
<name>A0AAI9U3G8_9PEZI</name>
<feature type="domain" description="Heterokaryon incompatibility" evidence="2">
    <location>
        <begin position="124"/>
        <end position="180"/>
    </location>
</feature>
<dbReference type="Proteomes" id="UP001239213">
    <property type="component" value="Unassembled WGS sequence"/>
</dbReference>
<dbReference type="AlphaFoldDB" id="A0AAI9U3G8"/>
<proteinExistence type="predicted"/>
<reference evidence="3" key="1">
    <citation type="submission" date="2016-11" db="EMBL/GenBank/DDBJ databases">
        <title>The genome sequence of Colletotrichum cuscutae.</title>
        <authorList>
            <person name="Baroncelli R."/>
        </authorList>
    </citation>
    <scope>NUCLEOTIDE SEQUENCE</scope>
    <source>
        <strain evidence="3">IMI 304802</strain>
    </source>
</reference>
<dbReference type="InterPro" id="IPR052895">
    <property type="entry name" value="HetReg/Transcr_Mod"/>
</dbReference>
<dbReference type="PANTHER" id="PTHR24148">
    <property type="entry name" value="ANKYRIN REPEAT DOMAIN-CONTAINING PROTEIN 39 HOMOLOG-RELATED"/>
    <property type="match status" value="1"/>
</dbReference>
<protein>
    <recommendedName>
        <fullName evidence="2">Heterokaryon incompatibility domain-containing protein</fullName>
    </recommendedName>
</protein>
<dbReference type="PANTHER" id="PTHR24148:SF81">
    <property type="entry name" value="HETEROKARYON INCOMPATIBILITY DOMAIN-CONTAINING PROTEIN"/>
    <property type="match status" value="1"/>
</dbReference>
<sequence>MHCYIGTHHHDAPSVPAPTTRFELRWPLSVPFVDDSSVPEPPKKTTAEPKISSPKDVRGNVTPYVGQPTTSNQKPAIDSSIRVEAPYEPLFARKIRLLKLLKGNYNDPVRVELQVADLTIKPEYEALSYTWADEKKDSSRCEKVYIGERWDILLVTKNCFNALRRLRYSYRSRRLWVDAILSDWKSNSTSAYGRGCAGANEGPYLRLPQTT</sequence>
<organism evidence="3 4">
    <name type="scientific">Colletotrichum cuscutae</name>
    <dbReference type="NCBI Taxonomy" id="1209917"/>
    <lineage>
        <taxon>Eukaryota</taxon>
        <taxon>Fungi</taxon>
        <taxon>Dikarya</taxon>
        <taxon>Ascomycota</taxon>
        <taxon>Pezizomycotina</taxon>
        <taxon>Sordariomycetes</taxon>
        <taxon>Hypocreomycetidae</taxon>
        <taxon>Glomerellales</taxon>
        <taxon>Glomerellaceae</taxon>
        <taxon>Colletotrichum</taxon>
        <taxon>Colletotrichum acutatum species complex</taxon>
    </lineage>
</organism>
<gene>
    <name evidence="3" type="ORF">CCUS01_11353</name>
</gene>
<dbReference type="InterPro" id="IPR010730">
    <property type="entry name" value="HET"/>
</dbReference>